<evidence type="ECO:0000256" key="3">
    <source>
        <dbReference type="ARBA" id="ARBA00023136"/>
    </source>
</evidence>
<dbReference type="InterPro" id="IPR011701">
    <property type="entry name" value="MFS"/>
</dbReference>
<accession>A0A6P2N364</accession>
<feature type="transmembrane region" description="Helical" evidence="4">
    <location>
        <begin position="292"/>
        <end position="314"/>
    </location>
</feature>
<evidence type="ECO:0008006" key="9">
    <source>
        <dbReference type="Google" id="ProtNLM"/>
    </source>
</evidence>
<reference evidence="6 7" key="2">
    <citation type="submission" date="2019-09" db="EMBL/GenBank/DDBJ databases">
        <authorList>
            <person name="Depoorter E."/>
        </authorList>
    </citation>
    <scope>NUCLEOTIDE SEQUENCE [LARGE SCALE GENOMIC DNA]</scope>
    <source>
        <strain evidence="6">LMG 26883</strain>
    </source>
</reference>
<feature type="transmembrane region" description="Helical" evidence="4">
    <location>
        <begin position="264"/>
        <end position="286"/>
    </location>
</feature>
<feature type="transmembrane region" description="Helical" evidence="4">
    <location>
        <begin position="357"/>
        <end position="381"/>
    </location>
</feature>
<dbReference type="Proteomes" id="UP000494162">
    <property type="component" value="Unassembled WGS sequence"/>
</dbReference>
<evidence type="ECO:0000256" key="2">
    <source>
        <dbReference type="ARBA" id="ARBA00022989"/>
    </source>
</evidence>
<evidence type="ECO:0000313" key="8">
    <source>
        <dbReference type="Proteomes" id="UP001248067"/>
    </source>
</evidence>
<dbReference type="Pfam" id="PF07690">
    <property type="entry name" value="MFS_1"/>
    <property type="match status" value="1"/>
</dbReference>
<dbReference type="InterPro" id="IPR036259">
    <property type="entry name" value="MFS_trans_sf"/>
</dbReference>
<feature type="transmembrane region" description="Helical" evidence="4">
    <location>
        <begin position="326"/>
        <end position="345"/>
    </location>
</feature>
<name>A0A6P2N364_9BURK</name>
<keyword evidence="8" id="KW-1185">Reference proteome</keyword>
<feature type="transmembrane region" description="Helical" evidence="4">
    <location>
        <begin position="12"/>
        <end position="36"/>
    </location>
</feature>
<evidence type="ECO:0000313" key="6">
    <source>
        <dbReference type="EMBL" id="VWB85623.1"/>
    </source>
</evidence>
<keyword evidence="2 4" id="KW-1133">Transmembrane helix</keyword>
<dbReference type="Gene3D" id="1.20.1250.20">
    <property type="entry name" value="MFS general substrate transporter like domains"/>
    <property type="match status" value="2"/>
</dbReference>
<protein>
    <recommendedName>
        <fullName evidence="9">MFS transporter</fullName>
    </recommendedName>
</protein>
<dbReference type="Proteomes" id="UP001248067">
    <property type="component" value="Unassembled WGS sequence"/>
</dbReference>
<reference evidence="5 8" key="1">
    <citation type="submission" date="2019-06" db="EMBL/GenBank/DDBJ databases">
        <title>Evolution of Burkholderia multivorans in the lungs of Cystic Fibrosis patients.</title>
        <authorList>
            <person name="Moreira L.M."/>
        </authorList>
    </citation>
    <scope>NUCLEOTIDE SEQUENCE [LARGE SCALE GENOMIC DNA]</scope>
    <source>
        <strain evidence="5 8">VC13239</strain>
    </source>
</reference>
<evidence type="ECO:0000313" key="5">
    <source>
        <dbReference type="EMBL" id="MDR8751667.1"/>
    </source>
</evidence>
<feature type="transmembrane region" description="Helical" evidence="4">
    <location>
        <begin position="48"/>
        <end position="68"/>
    </location>
</feature>
<evidence type="ECO:0000313" key="7">
    <source>
        <dbReference type="Proteomes" id="UP000494162"/>
    </source>
</evidence>
<feature type="transmembrane region" description="Helical" evidence="4">
    <location>
        <begin position="80"/>
        <end position="105"/>
    </location>
</feature>
<gene>
    <name evidence="6" type="ORF">BPS26883_04110</name>
    <name evidence="5" type="ORF">FEQ00_00067</name>
</gene>
<feature type="transmembrane region" description="Helical" evidence="4">
    <location>
        <begin position="166"/>
        <end position="184"/>
    </location>
</feature>
<dbReference type="AlphaFoldDB" id="A0A6P2N364"/>
<feature type="transmembrane region" description="Helical" evidence="4">
    <location>
        <begin position="136"/>
        <end position="160"/>
    </location>
</feature>
<dbReference type="EMBL" id="CABVPP010000033">
    <property type="protein sequence ID" value="VWB85623.1"/>
    <property type="molecule type" value="Genomic_DNA"/>
</dbReference>
<feature type="transmembrane region" description="Helical" evidence="4">
    <location>
        <begin position="205"/>
        <end position="225"/>
    </location>
</feature>
<sequence>MIDRDNSRMMLNQIATSILIGGMALLITGVQPILFGAMVNEKRMTLDVMGLVIMAEIVALGVGAGLAVKLPLERFRRIVLAAGGLVVVGNVLTVLPLSLVLLFLVRSFTGLAEGVLVWSTACIIVRTTFPERNSGIFSIMQVLIQAVFASVLTSLIMPGYSWRGGFLLLAAAVLVCSALGAVLPKRLGPVAEAPPGPFAWDVARFLPLMIAFFQQAGFGAAWAYFEPLGQDAGMSSLQADALISTVLCVEVVGGLAGTLMSRRLAPAAGVLLAAALTAVSAIGMGMVSRGSIVAFSAFAMVFGFFWPFVMPYEFGLALKSDPSGKIATLLPAAQVLGVAFGPLVAALTIDGGHVRTAATVCLVLTACSAAACVVSMCGLVWKPLHRSVDRSS</sequence>
<keyword evidence="3 4" id="KW-0472">Membrane</keyword>
<evidence type="ECO:0000256" key="4">
    <source>
        <dbReference type="SAM" id="Phobius"/>
    </source>
</evidence>
<dbReference type="SUPFAM" id="SSF103473">
    <property type="entry name" value="MFS general substrate transporter"/>
    <property type="match status" value="1"/>
</dbReference>
<dbReference type="EMBL" id="VJSY01000001">
    <property type="protein sequence ID" value="MDR8751667.1"/>
    <property type="molecule type" value="Genomic_DNA"/>
</dbReference>
<proteinExistence type="predicted"/>
<dbReference type="GO" id="GO:0022857">
    <property type="term" value="F:transmembrane transporter activity"/>
    <property type="evidence" value="ECO:0007669"/>
    <property type="project" value="InterPro"/>
</dbReference>
<evidence type="ECO:0000256" key="1">
    <source>
        <dbReference type="ARBA" id="ARBA00022692"/>
    </source>
</evidence>
<organism evidence="6 7">
    <name type="scientific">Burkholderia pseudomultivorans</name>
    <dbReference type="NCBI Taxonomy" id="1207504"/>
    <lineage>
        <taxon>Bacteria</taxon>
        <taxon>Pseudomonadati</taxon>
        <taxon>Pseudomonadota</taxon>
        <taxon>Betaproteobacteria</taxon>
        <taxon>Burkholderiales</taxon>
        <taxon>Burkholderiaceae</taxon>
        <taxon>Burkholderia</taxon>
        <taxon>Burkholderia cepacia complex</taxon>
    </lineage>
</organism>
<keyword evidence="1 4" id="KW-0812">Transmembrane</keyword>